<comment type="similarity">
    <text evidence="1">Belongs to the aldehyde dehydrogenase family.</text>
</comment>
<accession>A0A2V1EDN0</accession>
<dbReference type="Proteomes" id="UP000244855">
    <property type="component" value="Unassembled WGS sequence"/>
</dbReference>
<feature type="non-terminal residue" evidence="4">
    <location>
        <position position="1"/>
    </location>
</feature>
<evidence type="ECO:0000313" key="5">
    <source>
        <dbReference type="Proteomes" id="UP000244855"/>
    </source>
</evidence>
<dbReference type="PANTHER" id="PTHR43866:SF3">
    <property type="entry name" value="METHYLMALONATE-SEMIALDEHYDE DEHYDROGENASE [ACYLATING], MITOCHONDRIAL"/>
    <property type="match status" value="1"/>
</dbReference>
<organism evidence="4 5">
    <name type="scientific">Periconia macrospinosa</name>
    <dbReference type="NCBI Taxonomy" id="97972"/>
    <lineage>
        <taxon>Eukaryota</taxon>
        <taxon>Fungi</taxon>
        <taxon>Dikarya</taxon>
        <taxon>Ascomycota</taxon>
        <taxon>Pezizomycotina</taxon>
        <taxon>Dothideomycetes</taxon>
        <taxon>Pleosporomycetidae</taxon>
        <taxon>Pleosporales</taxon>
        <taxon>Massarineae</taxon>
        <taxon>Periconiaceae</taxon>
        <taxon>Periconia</taxon>
    </lineage>
</organism>
<dbReference type="STRING" id="97972.A0A2V1EDN0"/>
<name>A0A2V1EDN0_9PLEO</name>
<reference evidence="4 5" key="1">
    <citation type="journal article" date="2018" name="Sci. Rep.">
        <title>Comparative genomics provides insights into the lifestyle and reveals functional heterogeneity of dark septate endophytic fungi.</title>
        <authorList>
            <person name="Knapp D.G."/>
            <person name="Nemeth J.B."/>
            <person name="Barry K."/>
            <person name="Hainaut M."/>
            <person name="Henrissat B."/>
            <person name="Johnson J."/>
            <person name="Kuo A."/>
            <person name="Lim J.H.P."/>
            <person name="Lipzen A."/>
            <person name="Nolan M."/>
            <person name="Ohm R.A."/>
            <person name="Tamas L."/>
            <person name="Grigoriev I.V."/>
            <person name="Spatafora J.W."/>
            <person name="Nagy L.G."/>
            <person name="Kovacs G.M."/>
        </authorList>
    </citation>
    <scope>NUCLEOTIDE SEQUENCE [LARGE SCALE GENOMIC DNA]</scope>
    <source>
        <strain evidence="4 5">DSE2036</strain>
    </source>
</reference>
<gene>
    <name evidence="4" type="ORF">DM02DRAFT_503654</name>
</gene>
<feature type="non-terminal residue" evidence="4">
    <location>
        <position position="226"/>
    </location>
</feature>
<evidence type="ECO:0000256" key="1">
    <source>
        <dbReference type="ARBA" id="ARBA00009986"/>
    </source>
</evidence>
<protein>
    <recommendedName>
        <fullName evidence="3">FAR1 domain-containing protein</fullName>
    </recommendedName>
</protein>
<feature type="compositionally biased region" description="Pro residues" evidence="2">
    <location>
        <begin position="1"/>
        <end position="10"/>
    </location>
</feature>
<dbReference type="PANTHER" id="PTHR43866">
    <property type="entry name" value="MALONATE-SEMIALDEHYDE DEHYDROGENASE"/>
    <property type="match status" value="1"/>
</dbReference>
<keyword evidence="5" id="KW-1185">Reference proteome</keyword>
<sequence length="226" mass="25235">PEAPPIPPNTAPAGHFDMLPPHNSTHSSWEALYKYAQEHASIHGYAMSINTTEKNRCRVKLCCVCYGKTKNTRKLTADVRVRRNRTSQKTGCRMNLDCKKHPDGKWTLRVRQGAHNHAGRASEAWSLQRKRTWGTEGRQIGTGGVTARLERNNGTDDNEQSTRQGQAGQTEDLEPITGSRAGNHNLKDGSLVWKIVEQEMLTKLGPGHGRDRGVGRTVRILEEKLP</sequence>
<dbReference type="GO" id="GO:0006210">
    <property type="term" value="P:thymine catabolic process"/>
    <property type="evidence" value="ECO:0007669"/>
    <property type="project" value="TreeGrafter"/>
</dbReference>
<evidence type="ECO:0000256" key="2">
    <source>
        <dbReference type="SAM" id="MobiDB-lite"/>
    </source>
</evidence>
<dbReference type="InterPro" id="IPR010061">
    <property type="entry name" value="MeMal-semiAld_DH"/>
</dbReference>
<evidence type="ECO:0000259" key="3">
    <source>
        <dbReference type="Pfam" id="PF03101"/>
    </source>
</evidence>
<dbReference type="InterPro" id="IPR004330">
    <property type="entry name" value="FAR1_DNA_bnd_dom"/>
</dbReference>
<evidence type="ECO:0000313" key="4">
    <source>
        <dbReference type="EMBL" id="PVI07375.1"/>
    </source>
</evidence>
<dbReference type="EMBL" id="KZ805304">
    <property type="protein sequence ID" value="PVI07375.1"/>
    <property type="molecule type" value="Genomic_DNA"/>
</dbReference>
<dbReference type="OrthoDB" id="5334927at2759"/>
<dbReference type="GO" id="GO:0004491">
    <property type="term" value="F:methylmalonate-semialdehyde dehydrogenase (acylating, NAD) activity"/>
    <property type="evidence" value="ECO:0007669"/>
    <property type="project" value="InterPro"/>
</dbReference>
<dbReference type="GO" id="GO:0006574">
    <property type="term" value="P:L-valine catabolic process"/>
    <property type="evidence" value="ECO:0007669"/>
    <property type="project" value="TreeGrafter"/>
</dbReference>
<feature type="domain" description="FAR1" evidence="3">
    <location>
        <begin position="38"/>
        <end position="118"/>
    </location>
</feature>
<feature type="region of interest" description="Disordered" evidence="2">
    <location>
        <begin position="1"/>
        <end position="21"/>
    </location>
</feature>
<dbReference type="AlphaFoldDB" id="A0A2V1EDN0"/>
<proteinExistence type="inferred from homology"/>
<dbReference type="Pfam" id="PF03101">
    <property type="entry name" value="FAR1"/>
    <property type="match status" value="1"/>
</dbReference>
<feature type="region of interest" description="Disordered" evidence="2">
    <location>
        <begin position="115"/>
        <end position="185"/>
    </location>
</feature>